<dbReference type="OrthoDB" id="5917964at2"/>
<dbReference type="PATRIC" id="fig|660596.6.peg.2197"/>
<accession>H3RDS7</accession>
<evidence type="ECO:0000259" key="1">
    <source>
        <dbReference type="Pfam" id="PF26567"/>
    </source>
</evidence>
<name>H3RDS7_PANSE</name>
<feature type="domain" description="BstA-like C-terminal" evidence="1">
    <location>
        <begin position="159"/>
        <end position="282"/>
    </location>
</feature>
<dbReference type="Proteomes" id="UP000192380">
    <property type="component" value="Chromosome"/>
</dbReference>
<dbReference type="KEGG" id="pstw:DSJ_12060"/>
<gene>
    <name evidence="3" type="ORF">CKS_2599</name>
    <name evidence="2" type="ORF">DSJ_12060</name>
</gene>
<dbReference type="RefSeq" id="WP_006119545.1">
    <property type="nucleotide sequence ID" value="NZ_AHIE01000017.1"/>
</dbReference>
<reference evidence="3 4" key="1">
    <citation type="journal article" date="2012" name="Mol. Microbiol.">
        <title>The genetic and structural basis of two distinct terminal side branch residues in stewartan and amylovoran exopolysaccharides and their potential role in host adaptation.</title>
        <authorList>
            <person name="Wang X."/>
            <person name="Yang F."/>
            <person name="von Bodman S.B."/>
        </authorList>
    </citation>
    <scope>NUCLEOTIDE SEQUENCE [LARGE SCALE GENOMIC DNA]</scope>
    <source>
        <strain evidence="3 4">DC283</strain>
    </source>
</reference>
<sequence>MDNRNNQLVPRQQDLELFPVKEVEVDGVQMGVMNDGTPFLTGRSLAVMCGVHHSVIQDLSTGWSSERLKPRGKKIDAIIREQGFEASNLYIPSTTSRRDHYHYPDYVCMAVLEYYAFDASQANNDVALRNYRLMARRTLRDFIYKSVGIDPSNPISGAWKCFQERITLNDTVPAGYFSVFREMVDITVPLINAGFELGPKTVPDISVGARWANHWKRNNFDERYGSVVKHPHVYPDWFPQSKVGPVPATLYPEESLGEFRRWLREDYVPKGFREYLSDKVQQKVIENKKALEVLENLRRPELPKK</sequence>
<evidence type="ECO:0000313" key="3">
    <source>
        <dbReference type="EMBL" id="EHU00516.1"/>
    </source>
</evidence>
<evidence type="ECO:0000313" key="2">
    <source>
        <dbReference type="EMBL" id="ARF50005.1"/>
    </source>
</evidence>
<dbReference type="InterPro" id="IPR058744">
    <property type="entry name" value="BstA-like_C"/>
</dbReference>
<dbReference type="AlphaFoldDB" id="H3RDS7"/>
<protein>
    <recommendedName>
        <fullName evidence="1">BstA-like C-terminal domain-containing protein</fullName>
    </recommendedName>
</protein>
<dbReference type="Proteomes" id="UP000005050">
    <property type="component" value="Unassembled WGS sequence"/>
</dbReference>
<organism evidence="3 4">
    <name type="scientific">Pantoea stewartii subsp. stewartii DC283</name>
    <dbReference type="NCBI Taxonomy" id="660596"/>
    <lineage>
        <taxon>Bacteria</taxon>
        <taxon>Pseudomonadati</taxon>
        <taxon>Pseudomonadota</taxon>
        <taxon>Gammaproteobacteria</taxon>
        <taxon>Enterobacterales</taxon>
        <taxon>Erwiniaceae</taxon>
        <taxon>Pantoea</taxon>
    </lineage>
</organism>
<keyword evidence="5" id="KW-1185">Reference proteome</keyword>
<proteinExistence type="predicted"/>
<evidence type="ECO:0000313" key="5">
    <source>
        <dbReference type="Proteomes" id="UP000192380"/>
    </source>
</evidence>
<dbReference type="EMBL" id="CP017581">
    <property type="protein sequence ID" value="ARF50005.1"/>
    <property type="molecule type" value="Genomic_DNA"/>
</dbReference>
<dbReference type="Pfam" id="PF26567">
    <property type="entry name" value="BstA_C"/>
    <property type="match status" value="1"/>
</dbReference>
<dbReference type="EMBL" id="AHIE01000017">
    <property type="protein sequence ID" value="EHU00516.1"/>
    <property type="molecule type" value="Genomic_DNA"/>
</dbReference>
<evidence type="ECO:0000313" key="4">
    <source>
        <dbReference type="Proteomes" id="UP000005050"/>
    </source>
</evidence>
<reference evidence="2 5" key="3">
    <citation type="submission" date="2016-10" db="EMBL/GenBank/DDBJ databases">
        <title>Complete Genome Assembly of Pantoea stewartii subsp. stewartii DC283, a Corn Pathogen.</title>
        <authorList>
            <person name="Duong D.A."/>
            <person name="Stevens A.M."/>
            <person name="Jensen R.V."/>
        </authorList>
    </citation>
    <scope>NUCLEOTIDE SEQUENCE [LARGE SCALE GENOMIC DNA]</scope>
    <source>
        <strain evidence="2 5">DC283</strain>
    </source>
</reference>
<reference evidence="3" key="2">
    <citation type="submission" date="2012-01" db="EMBL/GenBank/DDBJ databases">
        <authorList>
            <person name="Biehl B.S."/>
            <person name="Ding Y."/>
            <person name="Dugan-Rocha S.P."/>
            <person name="Gibbs R.A."/>
            <person name="Glasner J.D."/>
            <person name="Kovar C."/>
            <person name="Muzny D.M."/>
            <person name="Neeno-Eckwall E.C."/>
            <person name="Perna N.T."/>
            <person name="Qin X."/>
            <person name="von Bodman S.B."/>
            <person name="Weinstock G.M."/>
        </authorList>
    </citation>
    <scope>NUCLEOTIDE SEQUENCE</scope>
    <source>
        <strain evidence="3">DC283</strain>
    </source>
</reference>